<accession>A0A3B0UEM8</accession>
<reference evidence="1" key="1">
    <citation type="submission" date="2018-06" db="EMBL/GenBank/DDBJ databases">
        <authorList>
            <person name="Zhirakovskaya E."/>
        </authorList>
    </citation>
    <scope>NUCLEOTIDE SEQUENCE</scope>
</reference>
<organism evidence="1">
    <name type="scientific">hydrothermal vent metagenome</name>
    <dbReference type="NCBI Taxonomy" id="652676"/>
    <lineage>
        <taxon>unclassified sequences</taxon>
        <taxon>metagenomes</taxon>
        <taxon>ecological metagenomes</taxon>
    </lineage>
</organism>
<protein>
    <submittedName>
        <fullName evidence="1">Uncharacterized protein</fullName>
    </submittedName>
</protein>
<proteinExistence type="predicted"/>
<name>A0A3B0UEM8_9ZZZZ</name>
<evidence type="ECO:0000313" key="1">
    <source>
        <dbReference type="EMBL" id="VAW29018.1"/>
    </source>
</evidence>
<gene>
    <name evidence="1" type="ORF">MNBD_BACTEROID06-739</name>
</gene>
<dbReference type="AlphaFoldDB" id="A0A3B0UEM8"/>
<feature type="non-terminal residue" evidence="1">
    <location>
        <position position="1"/>
    </location>
</feature>
<feature type="non-terminal residue" evidence="1">
    <location>
        <position position="529"/>
    </location>
</feature>
<dbReference type="EMBL" id="UOES01000498">
    <property type="protein sequence ID" value="VAW29018.1"/>
    <property type="molecule type" value="Genomic_DNA"/>
</dbReference>
<sequence>NNLVESDLWNSVSNIKEIKQINETLQLIDTLSGSNGQLSSLFKNHKAIISAHVTSQQSYGLLYYIPLGKNGQSLFLNLLAKLAQSEKVKKNKRVYQAQTIYELGFKETSISYLVYKNTLVFSTEAFLVEDVVRNIKNEFKTNFIRSYPSLSGNPSFATDDGNIYINGNDIALLANSFLNVKNRISDTSFLAGSIFFDITLSDKGLFASGFAYDTNEVSLVSTFKDQQAVEFNLRSLIPKNAAIVEHFGTTDLNKWYFNWARLHQNKISDKEQGVKFVTFLKNELAHLTLQSVDNNHLNKLFIAEITDVAGLYNHLNKIAEKQVAQTADSLYIENYAGQQIRLIDNESILKNYFGFEGFNSTYYLVFNNFLIIANTAETLRNWLIQIENESVWSKSVRMNLFFKNALTEANYTYVTNLEYSWNLQFNKLNKPLQKWAKTNAPTLKEFNILAFQISNLDNRYYTNFHISYSPAPKVIAKQKVFDVSTIQLANRVAIKPKVVKNHNTGLKEILVQDSLTNLLLIGANGDVLW</sequence>